<evidence type="ECO:0000313" key="16">
    <source>
        <dbReference type="Proteomes" id="UP001331761"/>
    </source>
</evidence>
<dbReference type="Pfam" id="PF01553">
    <property type="entry name" value="Acyltransferase"/>
    <property type="match status" value="1"/>
</dbReference>
<dbReference type="GO" id="GO:0035965">
    <property type="term" value="P:cardiolipin acyl-chain remodeling"/>
    <property type="evidence" value="ECO:0007669"/>
    <property type="project" value="TreeGrafter"/>
</dbReference>
<proteinExistence type="inferred from homology"/>
<evidence type="ECO:0000256" key="8">
    <source>
        <dbReference type="ARBA" id="ARBA00023136"/>
    </source>
</evidence>
<dbReference type="GO" id="GO:0007007">
    <property type="term" value="P:inner mitochondrial membrane organization"/>
    <property type="evidence" value="ECO:0007669"/>
    <property type="project" value="TreeGrafter"/>
</dbReference>
<dbReference type="SMART" id="SM00563">
    <property type="entry name" value="PlsC"/>
    <property type="match status" value="1"/>
</dbReference>
<evidence type="ECO:0000256" key="13">
    <source>
        <dbReference type="RuleBase" id="RU365062"/>
    </source>
</evidence>
<evidence type="ECO:0000256" key="1">
    <source>
        <dbReference type="ARBA" id="ARBA00004137"/>
    </source>
</evidence>
<accession>A0AAN8IF07</accession>
<dbReference type="CDD" id="cd07989">
    <property type="entry name" value="LPLAT_AGPAT-like"/>
    <property type="match status" value="1"/>
</dbReference>
<keyword evidence="7" id="KW-0496">Mitochondrion</keyword>
<evidence type="ECO:0000256" key="2">
    <source>
        <dbReference type="ARBA" id="ARBA00010524"/>
    </source>
</evidence>
<dbReference type="InterPro" id="IPR000872">
    <property type="entry name" value="Tafazzin"/>
</dbReference>
<name>A0AAN8IF07_TRICO</name>
<dbReference type="PRINTS" id="PR00979">
    <property type="entry name" value="TAFAZZIN"/>
</dbReference>
<dbReference type="PANTHER" id="PTHR12497">
    <property type="entry name" value="TAZ PROTEIN TAFAZZIN"/>
    <property type="match status" value="1"/>
</dbReference>
<keyword evidence="6" id="KW-0443">Lipid metabolism</keyword>
<dbReference type="AlphaFoldDB" id="A0AAN8IF07"/>
<evidence type="ECO:0000256" key="5">
    <source>
        <dbReference type="ARBA" id="ARBA00022792"/>
    </source>
</evidence>
<organism evidence="15 16">
    <name type="scientific">Trichostrongylus colubriformis</name>
    <name type="common">Black scour worm</name>
    <dbReference type="NCBI Taxonomy" id="6319"/>
    <lineage>
        <taxon>Eukaryota</taxon>
        <taxon>Metazoa</taxon>
        <taxon>Ecdysozoa</taxon>
        <taxon>Nematoda</taxon>
        <taxon>Chromadorea</taxon>
        <taxon>Rhabditida</taxon>
        <taxon>Rhabditina</taxon>
        <taxon>Rhabditomorpha</taxon>
        <taxon>Strongyloidea</taxon>
        <taxon>Trichostrongylidae</taxon>
        <taxon>Trichostrongylus</taxon>
    </lineage>
</organism>
<dbReference type="PANTHER" id="PTHR12497:SF0">
    <property type="entry name" value="TAFAZZIN"/>
    <property type="match status" value="1"/>
</dbReference>
<keyword evidence="16" id="KW-1185">Reference proteome</keyword>
<comment type="similarity">
    <text evidence="2 13">Belongs to the taffazin family.</text>
</comment>
<evidence type="ECO:0000256" key="6">
    <source>
        <dbReference type="ARBA" id="ARBA00023098"/>
    </source>
</evidence>
<dbReference type="SUPFAM" id="SSF69593">
    <property type="entry name" value="Glycerol-3-phosphate (1)-acyltransferase"/>
    <property type="match status" value="1"/>
</dbReference>
<protein>
    <recommendedName>
        <fullName evidence="13">Tafazzin family protein</fullName>
    </recommendedName>
</protein>
<sequence length="333" mass="38907">MNKQILWMYRGRELVTNSHSLVPCSSRSFGSFLFGKVRILRFNRWLQRRETGTQVDKAAALEGFRFPWPFPEKPSRFYNMVSYLTLGTVASVSKLLFVRVANELVVHNKERFMNIWMDRSRPLITISNHRSNIDDPLMWSFITTPEMCRNIDRHRYTLAAHNICFTKPLHTRFFSLGRCVPCVRGEGVYQKGMDFCVDKLNENGWVHMFPEGRVTMEPLRFKWGVGRLVEDTVIPPVILPIWCTNMSSVWPIDPPYYPRFGHRVDIHIGEVLDSKVILDELSVKNGWSVAKRRKFITDVLQTELFKLGEAVGNLTKGDRRSFDAQIVHFRFFL</sequence>
<comment type="subcellular location">
    <subcellularLocation>
        <location evidence="1">Mitochondrion inner membrane</location>
        <topology evidence="1">Peripheral membrane protein</topology>
        <orientation evidence="1">Intermembrane side</orientation>
    </subcellularLocation>
    <subcellularLocation>
        <location evidence="10">Mitochondrion outer membrane</location>
        <topology evidence="10">Peripheral membrane protein</topology>
        <orientation evidence="10">Intermembrane side</orientation>
    </subcellularLocation>
</comment>
<dbReference type="GO" id="GO:0005743">
    <property type="term" value="C:mitochondrial inner membrane"/>
    <property type="evidence" value="ECO:0007669"/>
    <property type="project" value="UniProtKB-SubCell"/>
</dbReference>
<keyword evidence="3" id="KW-0808">Transferase</keyword>
<keyword evidence="5" id="KW-0999">Mitochondrion inner membrane</keyword>
<evidence type="ECO:0000256" key="9">
    <source>
        <dbReference type="ARBA" id="ARBA00023315"/>
    </source>
</evidence>
<evidence type="ECO:0000256" key="4">
    <source>
        <dbReference type="ARBA" id="ARBA00022787"/>
    </source>
</evidence>
<reference evidence="15 16" key="1">
    <citation type="submission" date="2019-10" db="EMBL/GenBank/DDBJ databases">
        <title>Assembly and Annotation for the nematode Trichostrongylus colubriformis.</title>
        <authorList>
            <person name="Martin J."/>
        </authorList>
    </citation>
    <scope>NUCLEOTIDE SEQUENCE [LARGE SCALE GENOMIC DNA]</scope>
    <source>
        <strain evidence="15">G859</strain>
        <tissue evidence="15">Whole worm</tissue>
    </source>
</reference>
<dbReference type="GO" id="GO:0047184">
    <property type="term" value="F:1-acylglycerophosphocholine O-acyltransferase activity"/>
    <property type="evidence" value="ECO:0007669"/>
    <property type="project" value="TreeGrafter"/>
</dbReference>
<feature type="domain" description="Phospholipid/glycerol acyltransferase" evidence="14">
    <location>
        <begin position="123"/>
        <end position="246"/>
    </location>
</feature>
<comment type="caution">
    <text evidence="15">The sequence shown here is derived from an EMBL/GenBank/DDBJ whole genome shotgun (WGS) entry which is preliminary data.</text>
</comment>
<evidence type="ECO:0000313" key="15">
    <source>
        <dbReference type="EMBL" id="KAK5967188.1"/>
    </source>
</evidence>
<dbReference type="InterPro" id="IPR002123">
    <property type="entry name" value="Plipid/glycerol_acylTrfase"/>
</dbReference>
<evidence type="ECO:0000256" key="3">
    <source>
        <dbReference type="ARBA" id="ARBA00022679"/>
    </source>
</evidence>
<evidence type="ECO:0000259" key="14">
    <source>
        <dbReference type="SMART" id="SM00563"/>
    </source>
</evidence>
<evidence type="ECO:0000256" key="10">
    <source>
        <dbReference type="ARBA" id="ARBA00024323"/>
    </source>
</evidence>
<evidence type="ECO:0000256" key="7">
    <source>
        <dbReference type="ARBA" id="ARBA00023128"/>
    </source>
</evidence>
<comment type="catalytic activity">
    <reaction evidence="12">
        <text>1,2-di-(9Z-octadecenoyl)-sn-glycero-3-phosphocholine + 1-hexadecanoyl-sn-glycero-3-phosphocholine = 1-hexadecanoyl-2-(9Z-octadecenoyl)-sn-glycero-3-phosphocholine + 1-(9Z-octadecenoyl)-sn-glycero-3-phosphocholine</text>
        <dbReference type="Rhea" id="RHEA:43816"/>
        <dbReference type="ChEBI" id="CHEBI:28610"/>
        <dbReference type="ChEBI" id="CHEBI:72998"/>
        <dbReference type="ChEBI" id="CHEBI:73001"/>
        <dbReference type="ChEBI" id="CHEBI:74669"/>
    </reaction>
    <physiologicalReaction direction="left-to-right" evidence="12">
        <dbReference type="Rhea" id="RHEA:43817"/>
    </physiologicalReaction>
    <physiologicalReaction direction="right-to-left" evidence="12">
        <dbReference type="Rhea" id="RHEA:43818"/>
    </physiologicalReaction>
</comment>
<keyword evidence="8" id="KW-0472">Membrane</keyword>
<evidence type="ECO:0000256" key="11">
    <source>
        <dbReference type="ARBA" id="ARBA00047906"/>
    </source>
</evidence>
<keyword evidence="4" id="KW-1000">Mitochondrion outer membrane</keyword>
<gene>
    <name evidence="15" type="ORF">GCK32_000201</name>
</gene>
<evidence type="ECO:0000256" key="12">
    <source>
        <dbReference type="ARBA" id="ARBA00049543"/>
    </source>
</evidence>
<dbReference type="Proteomes" id="UP001331761">
    <property type="component" value="Unassembled WGS sequence"/>
</dbReference>
<keyword evidence="9" id="KW-0012">Acyltransferase</keyword>
<comment type="catalytic activity">
    <reaction evidence="11">
        <text>1'-[1,2-diacyl-sn-glycero-3-phospho],3'-[1-acyl-sn-glycero-3-phospho]-glycerol + a 1,2-diacyl-sn-glycero-3-phosphocholine = a cardiolipin + a 1-acyl-sn-glycero-3-phosphocholine</text>
        <dbReference type="Rhea" id="RHEA:33731"/>
        <dbReference type="ChEBI" id="CHEBI:57643"/>
        <dbReference type="ChEBI" id="CHEBI:58168"/>
        <dbReference type="ChEBI" id="CHEBI:62237"/>
        <dbReference type="ChEBI" id="CHEBI:64743"/>
    </reaction>
    <physiologicalReaction direction="left-to-right" evidence="11">
        <dbReference type="Rhea" id="RHEA:33732"/>
    </physiologicalReaction>
    <physiologicalReaction direction="right-to-left" evidence="11">
        <dbReference type="Rhea" id="RHEA:33733"/>
    </physiologicalReaction>
</comment>
<dbReference type="EMBL" id="WIXE01022738">
    <property type="protein sequence ID" value="KAK5967188.1"/>
    <property type="molecule type" value="Genomic_DNA"/>
</dbReference>
<dbReference type="GO" id="GO:0005741">
    <property type="term" value="C:mitochondrial outer membrane"/>
    <property type="evidence" value="ECO:0007669"/>
    <property type="project" value="UniProtKB-SubCell"/>
</dbReference>